<dbReference type="Gene3D" id="3.80.10.10">
    <property type="entry name" value="Ribonuclease Inhibitor"/>
    <property type="match status" value="1"/>
</dbReference>
<gene>
    <name evidence="3" type="ORF">FB45DRAFT_1091389</name>
</gene>
<evidence type="ECO:0000256" key="2">
    <source>
        <dbReference type="SAM" id="SignalP"/>
    </source>
</evidence>
<dbReference type="SUPFAM" id="SSF52047">
    <property type="entry name" value="RNI-like"/>
    <property type="match status" value="1"/>
</dbReference>
<organism evidence="3 4">
    <name type="scientific">Roridomyces roridus</name>
    <dbReference type="NCBI Taxonomy" id="1738132"/>
    <lineage>
        <taxon>Eukaryota</taxon>
        <taxon>Fungi</taxon>
        <taxon>Dikarya</taxon>
        <taxon>Basidiomycota</taxon>
        <taxon>Agaricomycotina</taxon>
        <taxon>Agaricomycetes</taxon>
        <taxon>Agaricomycetidae</taxon>
        <taxon>Agaricales</taxon>
        <taxon>Marasmiineae</taxon>
        <taxon>Mycenaceae</taxon>
        <taxon>Roridomyces</taxon>
    </lineage>
</organism>
<keyword evidence="1" id="KW-0175">Coiled coil</keyword>
<feature type="chain" id="PRO_5042294932" description="F-box domain-containing protein" evidence="2">
    <location>
        <begin position="20"/>
        <end position="661"/>
    </location>
</feature>
<dbReference type="AlphaFoldDB" id="A0AAD7BJ99"/>
<feature type="signal peptide" evidence="2">
    <location>
        <begin position="1"/>
        <end position="19"/>
    </location>
</feature>
<proteinExistence type="predicted"/>
<evidence type="ECO:0000313" key="3">
    <source>
        <dbReference type="EMBL" id="KAJ7622428.1"/>
    </source>
</evidence>
<evidence type="ECO:0008006" key="5">
    <source>
        <dbReference type="Google" id="ProtNLM"/>
    </source>
</evidence>
<keyword evidence="2" id="KW-0732">Signal</keyword>
<sequence>MSLKLLLTVLALLVVGSNAAPSSDLAELAARDNTCTIKLRWQPWPGSSTTLNEFDFRVTASPGSCTTFQFAGGADNVGVGTKGINVTQTNDCKEKHGLDLKFYDFFYYFQSECNGHSSPFNDNTMAYKLVPLTAVEIVEVAASAIAGPLRRPPGFGSLMACIVPVAEGDSRALPDSFDPVHEYLFRSNIAPLDSEVVEIQRYIQETGTRVDALDAQIDALRARMDQLIAEREILVSRADQYKKVLSPVRRLLLELLYEIIALLPSTRTIHGHVVDQPPWKLSHTCRLWRAITLSCPFLWRSFSILHGFDNTTLYPRAMMKTQLRLTGSVPLRISLHSVAPAACNGDTFGLEMLLPFSSRWESLTIRCTAELGEEILELLRWTKHRLSSLKEVEVHATHGYLNAQWDMFSGAPRLHRIHFTNVRYNSSLKSSIPWSQLTHYTGAFWVPQHLEILRYTPRLIEGSITTFNDTKISLDSADNAVLPFLRRLNVVNADFLAYITTPSLHALSLPTPGPTVIPFIDRSSTQLTTLVMTHCSYLYALIPLLTACPALEHFVVRMTTKSALIPGIGPLFDALTMNPKSTVCPNLTSFALGWCYPLTDFSWSEGRLRSVRLFASSREIVLNPHKLVMGAIGHLHKEGFDIEYLDAEAGSRFLVESCRVA</sequence>
<accession>A0AAD7BJ99</accession>
<evidence type="ECO:0000313" key="4">
    <source>
        <dbReference type="Proteomes" id="UP001221142"/>
    </source>
</evidence>
<dbReference type="InterPro" id="IPR032675">
    <property type="entry name" value="LRR_dom_sf"/>
</dbReference>
<feature type="coiled-coil region" evidence="1">
    <location>
        <begin position="203"/>
        <end position="237"/>
    </location>
</feature>
<reference evidence="3" key="1">
    <citation type="submission" date="2023-03" db="EMBL/GenBank/DDBJ databases">
        <title>Massive genome expansion in bonnet fungi (Mycena s.s.) driven by repeated elements and novel gene families across ecological guilds.</title>
        <authorList>
            <consortium name="Lawrence Berkeley National Laboratory"/>
            <person name="Harder C.B."/>
            <person name="Miyauchi S."/>
            <person name="Viragh M."/>
            <person name="Kuo A."/>
            <person name="Thoen E."/>
            <person name="Andreopoulos B."/>
            <person name="Lu D."/>
            <person name="Skrede I."/>
            <person name="Drula E."/>
            <person name="Henrissat B."/>
            <person name="Morin E."/>
            <person name="Kohler A."/>
            <person name="Barry K."/>
            <person name="LaButti K."/>
            <person name="Morin E."/>
            <person name="Salamov A."/>
            <person name="Lipzen A."/>
            <person name="Mereny Z."/>
            <person name="Hegedus B."/>
            <person name="Baldrian P."/>
            <person name="Stursova M."/>
            <person name="Weitz H."/>
            <person name="Taylor A."/>
            <person name="Grigoriev I.V."/>
            <person name="Nagy L.G."/>
            <person name="Martin F."/>
            <person name="Kauserud H."/>
        </authorList>
    </citation>
    <scope>NUCLEOTIDE SEQUENCE</scope>
    <source>
        <strain evidence="3">9284</strain>
    </source>
</reference>
<comment type="caution">
    <text evidence="3">The sequence shown here is derived from an EMBL/GenBank/DDBJ whole genome shotgun (WGS) entry which is preliminary data.</text>
</comment>
<keyword evidence="4" id="KW-1185">Reference proteome</keyword>
<name>A0AAD7BJ99_9AGAR</name>
<dbReference type="Proteomes" id="UP001221142">
    <property type="component" value="Unassembled WGS sequence"/>
</dbReference>
<evidence type="ECO:0000256" key="1">
    <source>
        <dbReference type="SAM" id="Coils"/>
    </source>
</evidence>
<protein>
    <recommendedName>
        <fullName evidence="5">F-box domain-containing protein</fullName>
    </recommendedName>
</protein>
<dbReference type="EMBL" id="JARKIF010000015">
    <property type="protein sequence ID" value="KAJ7622428.1"/>
    <property type="molecule type" value="Genomic_DNA"/>
</dbReference>